<sequence length="467" mass="52629">MPSKRQIQFVDRKGIVYSIGPLGIIRSKRPKAPAPIPTQNNHLSSVYFQEQAPKGTEDLLPVHRGKGSYEVPVVLCDRSYRSPWIMQASWGDEYDDGQVSYDRPRASDADEDNGWAGEQNGRGSTPHDMKMGTGVNHKQHDDSNAPPTQRNHSANLHPRRQHDDTLPPAHHRVRGSAPIDFALAHDRTPLPQITAAGTSPLPFCTAARKLQTTLRRSIAFFKRFYSEFQHETRALGAYADLELINRAWQKKIRNSEQYLTSRSRGRGAMAGTKDQGGSSGDDANSSNNDGNQDQTPRKPSPRDESPFNATVPDLRTFSELQSEVIERVTALYHSDLPQSRLRAPTDKHTLSSHPSNPFDFYTDSEENHGSSPQDRHILEQWNLAIALKRHVHDSYGQLVRVVRLMDKDYMAVTAAARELEMLKRDLEIYRRGWDDNYRSEQDCRDDDQGQGNRSYTDADETAGGGGY</sequence>
<protein>
    <submittedName>
        <fullName evidence="2">Uncharacterized protein</fullName>
    </submittedName>
</protein>
<organism evidence="2 3">
    <name type="scientific">Capronia coronata CBS 617.96</name>
    <dbReference type="NCBI Taxonomy" id="1182541"/>
    <lineage>
        <taxon>Eukaryota</taxon>
        <taxon>Fungi</taxon>
        <taxon>Dikarya</taxon>
        <taxon>Ascomycota</taxon>
        <taxon>Pezizomycotina</taxon>
        <taxon>Eurotiomycetes</taxon>
        <taxon>Chaetothyriomycetidae</taxon>
        <taxon>Chaetothyriales</taxon>
        <taxon>Herpotrichiellaceae</taxon>
        <taxon>Capronia</taxon>
    </lineage>
</organism>
<reference evidence="2 3" key="1">
    <citation type="submission" date="2013-03" db="EMBL/GenBank/DDBJ databases">
        <title>The Genome Sequence of Capronia coronata CBS 617.96.</title>
        <authorList>
            <consortium name="The Broad Institute Genomics Platform"/>
            <person name="Cuomo C."/>
            <person name="de Hoog S."/>
            <person name="Gorbushina A."/>
            <person name="Walker B."/>
            <person name="Young S.K."/>
            <person name="Zeng Q."/>
            <person name="Gargeya S."/>
            <person name="Fitzgerald M."/>
            <person name="Haas B."/>
            <person name="Abouelleil A."/>
            <person name="Allen A.W."/>
            <person name="Alvarado L."/>
            <person name="Arachchi H.M."/>
            <person name="Berlin A.M."/>
            <person name="Chapman S.B."/>
            <person name="Gainer-Dewar J."/>
            <person name="Goldberg J."/>
            <person name="Griggs A."/>
            <person name="Gujja S."/>
            <person name="Hansen M."/>
            <person name="Howarth C."/>
            <person name="Imamovic A."/>
            <person name="Ireland A."/>
            <person name="Larimer J."/>
            <person name="McCowan C."/>
            <person name="Murphy C."/>
            <person name="Pearson M."/>
            <person name="Poon T.W."/>
            <person name="Priest M."/>
            <person name="Roberts A."/>
            <person name="Saif S."/>
            <person name="Shea T."/>
            <person name="Sisk P."/>
            <person name="Sykes S."/>
            <person name="Wortman J."/>
            <person name="Nusbaum C."/>
            <person name="Birren B."/>
        </authorList>
    </citation>
    <scope>NUCLEOTIDE SEQUENCE [LARGE SCALE GENOMIC DNA]</scope>
    <source>
        <strain evidence="2 3">CBS 617.96</strain>
    </source>
</reference>
<dbReference type="HOGENOM" id="CLU_046723_0_0_1"/>
<gene>
    <name evidence="2" type="ORF">A1O1_08284</name>
</gene>
<dbReference type="OrthoDB" id="10472822at2759"/>
<feature type="region of interest" description="Disordered" evidence="1">
    <location>
        <begin position="258"/>
        <end position="313"/>
    </location>
</feature>
<evidence type="ECO:0000313" key="2">
    <source>
        <dbReference type="EMBL" id="EXJ80142.1"/>
    </source>
</evidence>
<accession>W9XHZ1</accession>
<dbReference type="GeneID" id="19163135"/>
<proteinExistence type="predicted"/>
<feature type="compositionally biased region" description="Low complexity" evidence="1">
    <location>
        <begin position="280"/>
        <end position="294"/>
    </location>
</feature>
<dbReference type="eggNOG" id="ENOG502T3PA">
    <property type="taxonomic scope" value="Eukaryota"/>
</dbReference>
<dbReference type="EMBL" id="AMWN01000008">
    <property type="protein sequence ID" value="EXJ80142.1"/>
    <property type="molecule type" value="Genomic_DNA"/>
</dbReference>
<evidence type="ECO:0000313" key="3">
    <source>
        <dbReference type="Proteomes" id="UP000019484"/>
    </source>
</evidence>
<evidence type="ECO:0000256" key="1">
    <source>
        <dbReference type="SAM" id="MobiDB-lite"/>
    </source>
</evidence>
<comment type="caution">
    <text evidence="2">The sequence shown here is derived from an EMBL/GenBank/DDBJ whole genome shotgun (WGS) entry which is preliminary data.</text>
</comment>
<keyword evidence="3" id="KW-1185">Reference proteome</keyword>
<feature type="region of interest" description="Disordered" evidence="1">
    <location>
        <begin position="437"/>
        <end position="467"/>
    </location>
</feature>
<feature type="compositionally biased region" description="Polar residues" evidence="1">
    <location>
        <begin position="145"/>
        <end position="154"/>
    </location>
</feature>
<dbReference type="RefSeq" id="XP_007727336.1">
    <property type="nucleotide sequence ID" value="XM_007729146.1"/>
</dbReference>
<dbReference type="Proteomes" id="UP000019484">
    <property type="component" value="Unassembled WGS sequence"/>
</dbReference>
<name>W9XHZ1_9EURO</name>
<dbReference type="AlphaFoldDB" id="W9XHZ1"/>
<feature type="region of interest" description="Disordered" evidence="1">
    <location>
        <begin position="95"/>
        <end position="173"/>
    </location>
</feature>